<keyword evidence="1" id="KW-0812">Transmembrane</keyword>
<keyword evidence="3" id="KW-1185">Reference proteome</keyword>
<dbReference type="KEGG" id="hcv:FTV88_1857"/>
<dbReference type="AlphaFoldDB" id="A0A5Q2N5W1"/>
<organism evidence="2 3">
    <name type="scientific">Heliorestis convoluta</name>
    <dbReference type="NCBI Taxonomy" id="356322"/>
    <lineage>
        <taxon>Bacteria</taxon>
        <taxon>Bacillati</taxon>
        <taxon>Bacillota</taxon>
        <taxon>Clostridia</taxon>
        <taxon>Eubacteriales</taxon>
        <taxon>Heliobacteriaceae</taxon>
        <taxon>Heliorestis</taxon>
    </lineage>
</organism>
<proteinExistence type="predicted"/>
<protein>
    <submittedName>
        <fullName evidence="2">Uncharacterized protein</fullName>
    </submittedName>
</protein>
<keyword evidence="1" id="KW-1133">Transmembrane helix</keyword>
<feature type="transmembrane region" description="Helical" evidence="1">
    <location>
        <begin position="83"/>
        <end position="101"/>
    </location>
</feature>
<accession>A0A5Q2N5W1</accession>
<dbReference type="EMBL" id="CP045875">
    <property type="protein sequence ID" value="QGG47955.1"/>
    <property type="molecule type" value="Genomic_DNA"/>
</dbReference>
<keyword evidence="1" id="KW-0472">Membrane</keyword>
<evidence type="ECO:0000313" key="2">
    <source>
        <dbReference type="EMBL" id="QGG47955.1"/>
    </source>
</evidence>
<name>A0A5Q2N5W1_9FIRM</name>
<reference evidence="3" key="1">
    <citation type="submission" date="2019-11" db="EMBL/GenBank/DDBJ databases">
        <title>Genome sequence of Heliorestis convoluta strain HH, an alkaliphilic and minimalistic phototrophic bacterium from a soda lake in Egypt.</title>
        <authorList>
            <person name="Dewey E.D."/>
            <person name="Stokes L.M."/>
            <person name="Burchell B.M."/>
            <person name="Shaffer K.N."/>
            <person name="Huntington A.M."/>
            <person name="Baker J.M."/>
            <person name="Nadendla S."/>
            <person name="Giglio M.G."/>
            <person name="Touchman J.W."/>
            <person name="Blankenship R.E."/>
            <person name="Madigan M.T."/>
            <person name="Sattley W.M."/>
        </authorList>
    </citation>
    <scope>NUCLEOTIDE SEQUENCE [LARGE SCALE GENOMIC DNA]</scope>
    <source>
        <strain evidence="3">HH</strain>
    </source>
</reference>
<evidence type="ECO:0000313" key="3">
    <source>
        <dbReference type="Proteomes" id="UP000366051"/>
    </source>
</evidence>
<dbReference type="Proteomes" id="UP000366051">
    <property type="component" value="Chromosome"/>
</dbReference>
<gene>
    <name evidence="2" type="ORF">FTV88_1857</name>
</gene>
<sequence>MGKMKEEKKKPENPQLLEKVSQKIDDMAVDLEKLKVAEYIEMLNNPRRLLFLNFLAGIARGLGMAIGFTILGAIVLIILRELVVLNLPLVGGFIAEVVRMVQTQMGMQ</sequence>
<feature type="transmembrane region" description="Helical" evidence="1">
    <location>
        <begin position="50"/>
        <end position="77"/>
    </location>
</feature>
<dbReference type="Pfam" id="PF18910">
    <property type="entry name" value="DUF5665"/>
    <property type="match status" value="1"/>
</dbReference>
<evidence type="ECO:0000256" key="1">
    <source>
        <dbReference type="SAM" id="Phobius"/>
    </source>
</evidence>
<dbReference type="InterPro" id="IPR043723">
    <property type="entry name" value="DUF5665"/>
</dbReference>